<keyword evidence="1" id="KW-0175">Coiled coil</keyword>
<evidence type="ECO:0000313" key="4">
    <source>
        <dbReference type="Proteomes" id="UP000298663"/>
    </source>
</evidence>
<feature type="region of interest" description="Disordered" evidence="2">
    <location>
        <begin position="1"/>
        <end position="50"/>
    </location>
</feature>
<reference evidence="3 4" key="2">
    <citation type="journal article" date="2019" name="G3 (Bethesda)">
        <title>Hybrid Assembly of the Genome of the Entomopathogenic Nematode Steinernema carpocapsae Identifies the X-Chromosome.</title>
        <authorList>
            <person name="Serra L."/>
            <person name="Macchietto M."/>
            <person name="Macias-Munoz A."/>
            <person name="McGill C.J."/>
            <person name="Rodriguez I.M."/>
            <person name="Rodriguez B."/>
            <person name="Murad R."/>
            <person name="Mortazavi A."/>
        </authorList>
    </citation>
    <scope>NUCLEOTIDE SEQUENCE [LARGE SCALE GENOMIC DNA]</scope>
    <source>
        <strain evidence="3 4">ALL</strain>
    </source>
</reference>
<accession>A0A4U8UKS9</accession>
<evidence type="ECO:0000313" key="3">
    <source>
        <dbReference type="EMBL" id="TMS33462.1"/>
    </source>
</evidence>
<feature type="region of interest" description="Disordered" evidence="2">
    <location>
        <begin position="190"/>
        <end position="224"/>
    </location>
</feature>
<dbReference type="EMBL" id="AZBU02000001">
    <property type="protein sequence ID" value="TMS33462.1"/>
    <property type="molecule type" value="Genomic_DNA"/>
</dbReference>
<organism evidence="3 4">
    <name type="scientific">Steinernema carpocapsae</name>
    <name type="common">Entomopathogenic nematode</name>
    <dbReference type="NCBI Taxonomy" id="34508"/>
    <lineage>
        <taxon>Eukaryota</taxon>
        <taxon>Metazoa</taxon>
        <taxon>Ecdysozoa</taxon>
        <taxon>Nematoda</taxon>
        <taxon>Chromadorea</taxon>
        <taxon>Rhabditida</taxon>
        <taxon>Tylenchina</taxon>
        <taxon>Panagrolaimomorpha</taxon>
        <taxon>Strongyloidoidea</taxon>
        <taxon>Steinernematidae</taxon>
        <taxon>Steinernema</taxon>
    </lineage>
</organism>
<evidence type="ECO:0000256" key="1">
    <source>
        <dbReference type="SAM" id="Coils"/>
    </source>
</evidence>
<keyword evidence="4" id="KW-1185">Reference proteome</keyword>
<proteinExistence type="predicted"/>
<evidence type="ECO:0000256" key="2">
    <source>
        <dbReference type="SAM" id="MobiDB-lite"/>
    </source>
</evidence>
<sequence>MENFNSSNTTEPSSTGNDCNPTAVKKEMPSDVSKTSMAPEDQTSPVVNPQSGELVLVSKEYLERLQENLKDLTLKNEELKKEKDTVIEQRLQFCGVAFAYIDQLRTANEALQKDCEAYQQQVEAKENQPFPDGEMRPEKLVDRFLDAFQQIQSVEQTTRMMKMRLDLSGAQRSLIESVLLFDDWPARAAACQPGPSGLGKNSASDIDKDAEGPEDKEKDKENKQ</sequence>
<gene>
    <name evidence="3" type="ORF">L596_001198</name>
</gene>
<protein>
    <submittedName>
        <fullName evidence="3">Uncharacterized protein</fullName>
    </submittedName>
</protein>
<feature type="compositionally biased region" description="Basic and acidic residues" evidence="2">
    <location>
        <begin position="205"/>
        <end position="224"/>
    </location>
</feature>
<dbReference type="AlphaFoldDB" id="A0A4U8UKS9"/>
<comment type="caution">
    <text evidence="3">The sequence shown here is derived from an EMBL/GenBank/DDBJ whole genome shotgun (WGS) entry which is preliminary data.</text>
</comment>
<reference evidence="3 4" key="1">
    <citation type="journal article" date="2015" name="Genome Biol.">
        <title>Comparative genomics of Steinernema reveals deeply conserved gene regulatory networks.</title>
        <authorList>
            <person name="Dillman A.R."/>
            <person name="Macchietto M."/>
            <person name="Porter C.F."/>
            <person name="Rogers A."/>
            <person name="Williams B."/>
            <person name="Antoshechkin I."/>
            <person name="Lee M.M."/>
            <person name="Goodwin Z."/>
            <person name="Lu X."/>
            <person name="Lewis E.E."/>
            <person name="Goodrich-Blair H."/>
            <person name="Stock S.P."/>
            <person name="Adams B.J."/>
            <person name="Sternberg P.W."/>
            <person name="Mortazavi A."/>
        </authorList>
    </citation>
    <scope>NUCLEOTIDE SEQUENCE [LARGE SCALE GENOMIC DNA]</scope>
    <source>
        <strain evidence="3 4">ALL</strain>
    </source>
</reference>
<feature type="coiled-coil region" evidence="1">
    <location>
        <begin position="62"/>
        <end position="128"/>
    </location>
</feature>
<feature type="compositionally biased region" description="Polar residues" evidence="2">
    <location>
        <begin position="32"/>
        <end position="50"/>
    </location>
</feature>
<feature type="compositionally biased region" description="Polar residues" evidence="2">
    <location>
        <begin position="1"/>
        <end position="20"/>
    </location>
</feature>
<name>A0A4U8UKS9_STECR</name>
<dbReference type="Proteomes" id="UP000298663">
    <property type="component" value="Unassembled WGS sequence"/>
</dbReference>